<proteinExistence type="predicted"/>
<dbReference type="OrthoDB" id="2274012at2759"/>
<feature type="transmembrane region" description="Helical" evidence="1">
    <location>
        <begin position="97"/>
        <end position="116"/>
    </location>
</feature>
<dbReference type="Proteomes" id="UP000654370">
    <property type="component" value="Unassembled WGS sequence"/>
</dbReference>
<evidence type="ECO:0000313" key="2">
    <source>
        <dbReference type="EMBL" id="KAG2184526.1"/>
    </source>
</evidence>
<feature type="transmembrane region" description="Helical" evidence="1">
    <location>
        <begin position="128"/>
        <end position="152"/>
    </location>
</feature>
<dbReference type="Gene3D" id="1.20.140.150">
    <property type="match status" value="1"/>
</dbReference>
<sequence length="220" mass="23591">MAATSTQMIGVIASLLAVLLHIFTNIGTTFTSTFLPKLYFVEALSASTGQSIRYGVYNSCLFKSDSLQSCTKTAIGYSYVSISIPATQAKLHQAGGIIIFLAAILAMVSLLGGAAVGHFQRHNAPRAIAAGTALASLLATCIGIALNIYSYWTTLAMAQSAVQGLSYRWGPTLGTLAAAGFCLIIALVAYIASCFSRRDRTRDSFPLYDYEFGHDNRHYY</sequence>
<keyword evidence="3" id="KW-1185">Reference proteome</keyword>
<dbReference type="EMBL" id="JAEPQZ010000002">
    <property type="protein sequence ID" value="KAG2184526.1"/>
    <property type="molecule type" value="Genomic_DNA"/>
</dbReference>
<dbReference type="AlphaFoldDB" id="A0A8H7Q2B4"/>
<comment type="caution">
    <text evidence="2">The sequence shown here is derived from an EMBL/GenBank/DDBJ whole genome shotgun (WGS) entry which is preliminary data.</text>
</comment>
<reference evidence="2" key="1">
    <citation type="submission" date="2020-12" db="EMBL/GenBank/DDBJ databases">
        <title>Metabolic potential, ecology and presence of endohyphal bacteria is reflected in genomic diversity of Mucoromycotina.</title>
        <authorList>
            <person name="Muszewska A."/>
            <person name="Okrasinska A."/>
            <person name="Steczkiewicz K."/>
            <person name="Drgas O."/>
            <person name="Orlowska M."/>
            <person name="Perlinska-Lenart U."/>
            <person name="Aleksandrzak-Piekarczyk T."/>
            <person name="Szatraj K."/>
            <person name="Zielenkiewicz U."/>
            <person name="Pilsyk S."/>
            <person name="Malc E."/>
            <person name="Mieczkowski P."/>
            <person name="Kruszewska J.S."/>
            <person name="Biernat P."/>
            <person name="Pawlowska J."/>
        </authorList>
    </citation>
    <scope>NUCLEOTIDE SEQUENCE</scope>
    <source>
        <strain evidence="2">WA0000067209</strain>
    </source>
</reference>
<name>A0A8H7Q2B4_MORIS</name>
<accession>A0A8H7Q2B4</accession>
<organism evidence="2 3">
    <name type="scientific">Mortierella isabellina</name>
    <name type="common">Filamentous fungus</name>
    <name type="synonym">Umbelopsis isabellina</name>
    <dbReference type="NCBI Taxonomy" id="91625"/>
    <lineage>
        <taxon>Eukaryota</taxon>
        <taxon>Fungi</taxon>
        <taxon>Fungi incertae sedis</taxon>
        <taxon>Mucoromycota</taxon>
        <taxon>Mucoromycotina</taxon>
        <taxon>Umbelopsidomycetes</taxon>
        <taxon>Umbelopsidales</taxon>
        <taxon>Umbelopsidaceae</taxon>
        <taxon>Umbelopsis</taxon>
    </lineage>
</organism>
<keyword evidence="1" id="KW-1133">Transmembrane helix</keyword>
<feature type="transmembrane region" description="Helical" evidence="1">
    <location>
        <begin position="172"/>
        <end position="192"/>
    </location>
</feature>
<evidence type="ECO:0000256" key="1">
    <source>
        <dbReference type="SAM" id="Phobius"/>
    </source>
</evidence>
<evidence type="ECO:0000313" key="3">
    <source>
        <dbReference type="Proteomes" id="UP000654370"/>
    </source>
</evidence>
<protein>
    <submittedName>
        <fullName evidence="2">Uncharacterized protein</fullName>
    </submittedName>
</protein>
<keyword evidence="1" id="KW-0472">Membrane</keyword>
<keyword evidence="1" id="KW-0812">Transmembrane</keyword>
<gene>
    <name evidence="2" type="ORF">INT43_000435</name>
</gene>